<feature type="region of interest" description="Disordered" evidence="1">
    <location>
        <begin position="1860"/>
        <end position="2031"/>
    </location>
</feature>
<feature type="compositionally biased region" description="Basic and acidic residues" evidence="1">
    <location>
        <begin position="1880"/>
        <end position="1898"/>
    </location>
</feature>
<dbReference type="Proteomes" id="UP000054481">
    <property type="component" value="Unassembled WGS sequence"/>
</dbReference>
<feature type="compositionally biased region" description="Polar residues" evidence="1">
    <location>
        <begin position="1090"/>
        <end position="1100"/>
    </location>
</feature>
<feature type="transmembrane region" description="Helical" evidence="2">
    <location>
        <begin position="113"/>
        <end position="132"/>
    </location>
</feature>
<feature type="compositionally biased region" description="Basic and acidic residues" evidence="1">
    <location>
        <begin position="970"/>
        <end position="980"/>
    </location>
</feature>
<dbReference type="OrthoDB" id="5370537at2759"/>
<gene>
    <name evidence="3" type="ORF">HIM_06011</name>
</gene>
<feature type="compositionally biased region" description="Polar residues" evidence="1">
    <location>
        <begin position="248"/>
        <end position="269"/>
    </location>
</feature>
<feature type="region of interest" description="Disordered" evidence="1">
    <location>
        <begin position="246"/>
        <end position="359"/>
    </location>
</feature>
<keyword evidence="2" id="KW-0472">Membrane</keyword>
<feature type="transmembrane region" description="Helical" evidence="2">
    <location>
        <begin position="46"/>
        <end position="68"/>
    </location>
</feature>
<feature type="compositionally biased region" description="Basic and acidic residues" evidence="1">
    <location>
        <begin position="768"/>
        <end position="780"/>
    </location>
</feature>
<feature type="compositionally biased region" description="Low complexity" evidence="1">
    <location>
        <begin position="1356"/>
        <end position="1373"/>
    </location>
</feature>
<feature type="compositionally biased region" description="Low complexity" evidence="1">
    <location>
        <begin position="934"/>
        <end position="963"/>
    </location>
</feature>
<feature type="region of interest" description="Disordered" evidence="1">
    <location>
        <begin position="1517"/>
        <end position="1549"/>
    </location>
</feature>
<organism evidence="3 4">
    <name type="scientific">Hirsutella minnesotensis 3608</name>
    <dbReference type="NCBI Taxonomy" id="1043627"/>
    <lineage>
        <taxon>Eukaryota</taxon>
        <taxon>Fungi</taxon>
        <taxon>Dikarya</taxon>
        <taxon>Ascomycota</taxon>
        <taxon>Pezizomycotina</taxon>
        <taxon>Sordariomycetes</taxon>
        <taxon>Hypocreomycetidae</taxon>
        <taxon>Hypocreales</taxon>
        <taxon>Ophiocordycipitaceae</taxon>
        <taxon>Hirsutella</taxon>
    </lineage>
</organism>
<name>A0A0F7ZJT4_9HYPO</name>
<feature type="compositionally biased region" description="Polar residues" evidence="1">
    <location>
        <begin position="1168"/>
        <end position="1187"/>
    </location>
</feature>
<feature type="compositionally biased region" description="Polar residues" evidence="1">
    <location>
        <begin position="1115"/>
        <end position="1124"/>
    </location>
</feature>
<feature type="transmembrane region" description="Helical" evidence="2">
    <location>
        <begin position="80"/>
        <end position="101"/>
    </location>
</feature>
<feature type="compositionally biased region" description="Low complexity" evidence="1">
    <location>
        <begin position="1939"/>
        <end position="1962"/>
    </location>
</feature>
<feature type="region of interest" description="Disordered" evidence="1">
    <location>
        <begin position="676"/>
        <end position="812"/>
    </location>
</feature>
<evidence type="ECO:0000313" key="4">
    <source>
        <dbReference type="Proteomes" id="UP000054481"/>
    </source>
</evidence>
<feature type="transmembrane region" description="Helical" evidence="2">
    <location>
        <begin position="144"/>
        <end position="170"/>
    </location>
</feature>
<feature type="compositionally biased region" description="Polar residues" evidence="1">
    <location>
        <begin position="1915"/>
        <end position="1935"/>
    </location>
</feature>
<feature type="region of interest" description="Disordered" evidence="1">
    <location>
        <begin position="826"/>
        <end position="1198"/>
    </location>
</feature>
<keyword evidence="2" id="KW-1133">Transmembrane helix</keyword>
<feature type="compositionally biased region" description="Low complexity" evidence="1">
    <location>
        <begin position="1863"/>
        <end position="1877"/>
    </location>
</feature>
<feature type="region of interest" description="Disordered" evidence="1">
    <location>
        <begin position="1642"/>
        <end position="1725"/>
    </location>
</feature>
<feature type="compositionally biased region" description="Low complexity" evidence="1">
    <location>
        <begin position="481"/>
        <end position="491"/>
    </location>
</feature>
<feature type="compositionally biased region" description="Basic and acidic residues" evidence="1">
    <location>
        <begin position="1455"/>
        <end position="1465"/>
    </location>
</feature>
<feature type="compositionally biased region" description="Polar residues" evidence="1">
    <location>
        <begin position="447"/>
        <end position="473"/>
    </location>
</feature>
<accession>A0A0F7ZJT4</accession>
<feature type="compositionally biased region" description="Basic and acidic residues" evidence="1">
    <location>
        <begin position="1344"/>
        <end position="1354"/>
    </location>
</feature>
<keyword evidence="4" id="KW-1185">Reference proteome</keyword>
<dbReference type="EMBL" id="KQ030524">
    <property type="protein sequence ID" value="KJZ74661.1"/>
    <property type="molecule type" value="Genomic_DNA"/>
</dbReference>
<feature type="compositionally biased region" description="Basic and acidic residues" evidence="1">
    <location>
        <begin position="1101"/>
        <end position="1111"/>
    </location>
</feature>
<feature type="region of interest" description="Disordered" evidence="1">
    <location>
        <begin position="1738"/>
        <end position="1762"/>
    </location>
</feature>
<feature type="region of interest" description="Disordered" evidence="1">
    <location>
        <begin position="388"/>
        <end position="413"/>
    </location>
</feature>
<reference evidence="3 4" key="1">
    <citation type="journal article" date="2014" name="Genome Biol. Evol.">
        <title>Comparative genomics and transcriptomics analyses reveal divergent lifestyle features of nematode endoparasitic fungus Hirsutella minnesotensis.</title>
        <authorList>
            <person name="Lai Y."/>
            <person name="Liu K."/>
            <person name="Zhang X."/>
            <person name="Zhang X."/>
            <person name="Li K."/>
            <person name="Wang N."/>
            <person name="Shu C."/>
            <person name="Wu Y."/>
            <person name="Wang C."/>
            <person name="Bushley K.E."/>
            <person name="Xiang M."/>
            <person name="Liu X."/>
        </authorList>
    </citation>
    <scope>NUCLEOTIDE SEQUENCE [LARGE SCALE GENOMIC DNA]</scope>
    <source>
        <strain evidence="3 4">3608</strain>
    </source>
</reference>
<feature type="compositionally biased region" description="Acidic residues" evidence="1">
    <location>
        <begin position="1617"/>
        <end position="1627"/>
    </location>
</feature>
<feature type="compositionally biased region" description="Polar residues" evidence="1">
    <location>
        <begin position="1706"/>
        <end position="1724"/>
    </location>
</feature>
<feature type="transmembrane region" description="Helical" evidence="2">
    <location>
        <begin position="190"/>
        <end position="210"/>
    </location>
</feature>
<feature type="compositionally biased region" description="Polar residues" evidence="1">
    <location>
        <begin position="858"/>
        <end position="874"/>
    </location>
</feature>
<feature type="compositionally biased region" description="Polar residues" evidence="1">
    <location>
        <begin position="698"/>
        <end position="710"/>
    </location>
</feature>
<feature type="compositionally biased region" description="Acidic residues" evidence="1">
    <location>
        <begin position="1585"/>
        <end position="1596"/>
    </location>
</feature>
<evidence type="ECO:0000313" key="3">
    <source>
        <dbReference type="EMBL" id="KJZ74661.1"/>
    </source>
</evidence>
<feature type="compositionally biased region" description="Polar residues" evidence="1">
    <location>
        <begin position="1295"/>
        <end position="1321"/>
    </location>
</feature>
<feature type="compositionally biased region" description="Basic and acidic residues" evidence="1">
    <location>
        <begin position="676"/>
        <end position="685"/>
    </location>
</feature>
<feature type="compositionally biased region" description="Basic and acidic residues" evidence="1">
    <location>
        <begin position="734"/>
        <end position="743"/>
    </location>
</feature>
<feature type="region of interest" description="Disordered" evidence="1">
    <location>
        <begin position="1216"/>
        <end position="1504"/>
    </location>
</feature>
<feature type="compositionally biased region" description="Polar residues" evidence="1">
    <location>
        <begin position="493"/>
        <end position="515"/>
    </location>
</feature>
<feature type="compositionally biased region" description="Polar residues" evidence="1">
    <location>
        <begin position="1528"/>
        <end position="1537"/>
    </location>
</feature>
<keyword evidence="2" id="KW-0812">Transmembrane</keyword>
<feature type="region of interest" description="Disordered" evidence="1">
    <location>
        <begin position="631"/>
        <end position="659"/>
    </location>
</feature>
<feature type="region of interest" description="Disordered" evidence="1">
    <location>
        <begin position="436"/>
        <end position="595"/>
    </location>
</feature>
<evidence type="ECO:0000256" key="2">
    <source>
        <dbReference type="SAM" id="Phobius"/>
    </source>
</evidence>
<protein>
    <submittedName>
        <fullName evidence="3">Uncharacterized protein</fullName>
    </submittedName>
</protein>
<sequence>MADMGLDDQALAAVFVFGTVAIAAVASATLYSLSGPRPLFRDGLRLALVAYLTASFLWALIGFIATFIKPSAVAGCQVAVALAAVFDELARVLVAEYLYWAMDCNLKASTANVVSQVIFVLRFILGAIYVAVQRPQYKPICVGATLVVPVAIVVIAMDFVIFFMLLFRSFSVGIFRDLRDKNPRLARSRGLLLVMLAFGLWVVLSIPMILGIATLDLVLRTVLPAVGSLITIVLIAALKRSLQGLEPQPSQMPQMIQNSTRDFPSSNGGVSDRSLPSLPGRDDSTSRTSTSQNPTSRTSTSPASTSRASTSQSSNPRISVPPSSNPFLTTQFGTEAPSNAERPPASRDGVSNLPIISQPVPGQADAGVGGLPITGQLFPPMRAEDLTKPSTTVANTPGERSLKKPVTKGGKLKISGPIINESAEPTKVATIDLATAREREKERRDNTAAQSTALNSITSPKALSPNELVQRSQSVKRKDLSSTAASALLASPKQPQRPSQEPASSAEQAVTTSAELSPGLEDLRRRSPRRLSQPSIKSPLSAPIPQSPDSPARSAAESPVVKTALESPASPRYSMGTIDTPSGGPIPNRRSSSLAWPIRLQSQLSLFANPRSPPKPPKNRASMDTVDILVRPVPPLGSNKSPMLPNKGPSTPGATGISRAFDPETIAVALEKVKVSEKSDFEQLAEKPQQQETEESPPKTSVRGSRQGTAEQEQPEQLEQEKPEDLVQEIRLSSAKEEPKSEAQKTPTILPQPELTGAAVMPAPTQATRKEDTAEVREQTDLSSDEPSKVPEPTIRPKTAGPPERKIDPMASGQVRTIATITHERSISADAVNKPRAAGTSQTYKSTRAGKNKIIPTSDFNRSTLVNLLPNSSVRPDIRPSRQRPPSIEPEPPKAAKAPVQLRAMNGIPSNPKMRMTRLDPKDQANSNLAATNPAGRSPAAGSPAGRSPAARSPAARSPVAPSQPITASEDTKMPLRVSEEENADASGMRGIMDLALQNIANKPPRTRAQAQESVVNRPRPVPRRSTLGRSSSGKASTQARRDSINGESVETETPDSELRSPITSGINANVKARQVSDDERPTNVDSKSETLGSQTFVQESSERAVQKEADAASSVLNVNTVTIPTDEKKPITPQPPSMAQTGGLSDGGNRHSSPTMPAADRGPAMLQVSNSTASGQSLRPESSLSRNGRRYIDSALVDDDDGKETVMVMLDQSAEHHIGPTQSRAAGSVPKDGSWHHRLGEKPPTFSDRTQTTRARPGSRPPPLPLQNRFKPKVIPADNPRLESPNEALGKIQEQLSKLGSTEQTRADVTNRANQPQMLDNQGDPGMDRLADLEMEMGMQENRWQEMRRDYARDSLSTLASSPNTNSPSAALGNTSTGVPGANATDMDLTSLLMDSEERASGGDFSQSKDLKSPDSGSETLPIALALESLSAARPVPQKGQLADETMGSSKAIKKVEDAPRLDSKPSSGGNGGGAPQALARPRTMRPPRRSRRMSALPDIVEDPLPLLDKRGTLGLFQFPSGEKSDSATVKLSNQRPPSMSAAAPPSFPTLEAQLRARNSRDYPLSFIDQYDDVLDREYQGLASDEDLSTEDDGDKDGRDGTESDSGRDEGKDSDSSDSDSDDSFDEATLWEIASLLKSDKVPSRDSLFPEDSQGFRNGSPSVNAFQRDNALPSGSRQAGFTAQPFGGPARGESPTRNPMRFSGGRNSYSGPTQNANHSSGDAANTEEYVLHLSEDSEPLLEKSQQPAVVPNTLRRGTPTEGEGVMAMTQSVTHLRQTEPTVSVLDLGDAVPSPELMEGQEASGELISVRLAAPLLWSQPKPAQDTRAGETLRQASTDSVKENDVISLYANRGTGLWMPPMGAKTQAQGQQTAPQPRALVDEKEAKSTDPATADRRGTAKARLRSPERLMSKALWSTQPRSSFSQDWISLSTMRPGTPEAASSESSSEPPSSDASSAFSASTGQSAGDSLRTKGTASPPRRQDRDAGQEEQPPARQASRYSGSEWGAAPLEFPPMDRSVSRGASPTRHGGFDASVLHPVFMGPTPFEVAGDNVHPAASREPDFLDNFI</sequence>
<evidence type="ECO:0000256" key="1">
    <source>
        <dbReference type="SAM" id="MobiDB-lite"/>
    </source>
</evidence>
<feature type="compositionally biased region" description="Basic and acidic residues" evidence="1">
    <location>
        <begin position="436"/>
        <end position="446"/>
    </location>
</feature>
<feature type="compositionally biased region" description="Basic and acidic residues" evidence="1">
    <location>
        <begin position="1597"/>
        <end position="1616"/>
    </location>
</feature>
<feature type="compositionally biased region" description="Basic residues" evidence="1">
    <location>
        <begin position="1484"/>
        <end position="1494"/>
    </location>
</feature>
<feature type="compositionally biased region" description="Polar residues" evidence="1">
    <location>
        <begin position="1656"/>
        <end position="1682"/>
    </location>
</feature>
<feature type="compositionally biased region" description="Low complexity" evidence="1">
    <location>
        <begin position="286"/>
        <end position="314"/>
    </location>
</feature>
<feature type="compositionally biased region" description="Polar residues" evidence="1">
    <location>
        <begin position="315"/>
        <end position="337"/>
    </location>
</feature>
<feature type="compositionally biased region" description="Basic and acidic residues" evidence="1">
    <location>
        <begin position="1075"/>
        <end position="1089"/>
    </location>
</feature>
<proteinExistence type="predicted"/>
<feature type="compositionally biased region" description="Polar residues" evidence="1">
    <location>
        <begin position="1028"/>
        <end position="1039"/>
    </location>
</feature>
<feature type="compositionally biased region" description="Basic and acidic residues" evidence="1">
    <location>
        <begin position="1397"/>
        <end position="1414"/>
    </location>
</feature>
<feature type="region of interest" description="Disordered" evidence="1">
    <location>
        <begin position="1579"/>
        <end position="1627"/>
    </location>
</feature>
<feature type="transmembrane region" description="Helical" evidence="2">
    <location>
        <begin position="12"/>
        <end position="34"/>
    </location>
</feature>
<feature type="compositionally biased region" description="Polar residues" evidence="1">
    <location>
        <begin position="1963"/>
        <end position="1976"/>
    </location>
</feature>